<organism evidence="2">
    <name type="scientific">marine sediment metagenome</name>
    <dbReference type="NCBI Taxonomy" id="412755"/>
    <lineage>
        <taxon>unclassified sequences</taxon>
        <taxon>metagenomes</taxon>
        <taxon>ecological metagenomes</taxon>
    </lineage>
</organism>
<reference evidence="2" key="1">
    <citation type="journal article" date="2014" name="Front. Microbiol.">
        <title>High frequency of phylogenetically diverse reductive dehalogenase-homologous genes in deep subseafloor sedimentary metagenomes.</title>
        <authorList>
            <person name="Kawai M."/>
            <person name="Futagami T."/>
            <person name="Toyoda A."/>
            <person name="Takaki Y."/>
            <person name="Nishi S."/>
            <person name="Hori S."/>
            <person name="Arai W."/>
            <person name="Tsubouchi T."/>
            <person name="Morono Y."/>
            <person name="Uchiyama I."/>
            <person name="Ito T."/>
            <person name="Fujiyama A."/>
            <person name="Inagaki F."/>
            <person name="Takami H."/>
        </authorList>
    </citation>
    <scope>NUCLEOTIDE SEQUENCE</scope>
    <source>
        <strain evidence="2">Expedition CK06-06</strain>
    </source>
</reference>
<gene>
    <name evidence="2" type="ORF">S01H1_16635</name>
</gene>
<protein>
    <submittedName>
        <fullName evidence="2">Uncharacterized protein</fullName>
    </submittedName>
</protein>
<comment type="caution">
    <text evidence="2">The sequence shown here is derived from an EMBL/GenBank/DDBJ whole genome shotgun (WGS) entry which is preliminary data.</text>
</comment>
<feature type="coiled-coil region" evidence="1">
    <location>
        <begin position="2"/>
        <end position="50"/>
    </location>
</feature>
<evidence type="ECO:0000313" key="2">
    <source>
        <dbReference type="EMBL" id="GAF67215.1"/>
    </source>
</evidence>
<proteinExistence type="predicted"/>
<dbReference type="AlphaFoldDB" id="X0STS5"/>
<evidence type="ECO:0000256" key="1">
    <source>
        <dbReference type="SAM" id="Coils"/>
    </source>
</evidence>
<name>X0STS5_9ZZZZ</name>
<dbReference type="EMBL" id="BARS01008762">
    <property type="protein sequence ID" value="GAF67215.1"/>
    <property type="molecule type" value="Genomic_DNA"/>
</dbReference>
<sequence length="59" mass="6913">LNDDQKRRIAEMRKEYEAKIAEKKILLAGSEELTFELQKLNSAKEEKIKEIYSETKRAG</sequence>
<accession>X0STS5</accession>
<keyword evidence="1" id="KW-0175">Coiled coil</keyword>
<feature type="non-terminal residue" evidence="2">
    <location>
        <position position="1"/>
    </location>
</feature>